<evidence type="ECO:0000313" key="7">
    <source>
        <dbReference type="EMBL" id="CDW72210.1"/>
    </source>
</evidence>
<organism evidence="7 8">
    <name type="scientific">Stylonychia lemnae</name>
    <name type="common">Ciliate</name>
    <dbReference type="NCBI Taxonomy" id="5949"/>
    <lineage>
        <taxon>Eukaryota</taxon>
        <taxon>Sar</taxon>
        <taxon>Alveolata</taxon>
        <taxon>Ciliophora</taxon>
        <taxon>Intramacronucleata</taxon>
        <taxon>Spirotrichea</taxon>
        <taxon>Stichotrichia</taxon>
        <taxon>Sporadotrichida</taxon>
        <taxon>Oxytrichidae</taxon>
        <taxon>Stylonychinae</taxon>
        <taxon>Stylonychia</taxon>
    </lineage>
</organism>
<dbReference type="Proteomes" id="UP000039865">
    <property type="component" value="Unassembled WGS sequence"/>
</dbReference>
<dbReference type="InterPro" id="IPR016163">
    <property type="entry name" value="Ald_DH_C"/>
</dbReference>
<dbReference type="OrthoDB" id="423271at2759"/>
<accession>A0A077ZS59</accession>
<keyword evidence="3" id="KW-0520">NAD</keyword>
<protein>
    <submittedName>
        <fullName evidence="7">Betaine-aldehyde dehydrogenase</fullName>
    </submittedName>
</protein>
<keyword evidence="2 5" id="KW-0560">Oxidoreductase</keyword>
<evidence type="ECO:0000256" key="2">
    <source>
        <dbReference type="ARBA" id="ARBA00023002"/>
    </source>
</evidence>
<feature type="domain" description="Aldehyde dehydrogenase" evidence="6">
    <location>
        <begin position="32"/>
        <end position="492"/>
    </location>
</feature>
<dbReference type="GO" id="GO:0005739">
    <property type="term" value="C:mitochondrion"/>
    <property type="evidence" value="ECO:0007669"/>
    <property type="project" value="UniProtKB-ARBA"/>
</dbReference>
<dbReference type="InterPro" id="IPR015590">
    <property type="entry name" value="Aldehyde_DH_dom"/>
</dbReference>
<dbReference type="PROSITE" id="PS00687">
    <property type="entry name" value="ALDEHYDE_DEHYDR_GLU"/>
    <property type="match status" value="1"/>
</dbReference>
<evidence type="ECO:0000259" key="6">
    <source>
        <dbReference type="Pfam" id="PF00171"/>
    </source>
</evidence>
<dbReference type="AlphaFoldDB" id="A0A077ZS59"/>
<evidence type="ECO:0000256" key="1">
    <source>
        <dbReference type="ARBA" id="ARBA00009986"/>
    </source>
</evidence>
<comment type="similarity">
    <text evidence="1 5">Belongs to the aldehyde dehydrogenase family.</text>
</comment>
<evidence type="ECO:0000313" key="8">
    <source>
        <dbReference type="Proteomes" id="UP000039865"/>
    </source>
</evidence>
<feature type="active site" evidence="4">
    <location>
        <position position="269"/>
    </location>
</feature>
<proteinExistence type="inferred from homology"/>
<dbReference type="InterPro" id="IPR016161">
    <property type="entry name" value="Ald_DH/histidinol_DH"/>
</dbReference>
<dbReference type="FunFam" id="3.40.309.10:FF:000001">
    <property type="entry name" value="Mitochondrial aldehyde dehydrogenase 2"/>
    <property type="match status" value="1"/>
</dbReference>
<dbReference type="InterPro" id="IPR016162">
    <property type="entry name" value="Ald_DH_N"/>
</dbReference>
<dbReference type="Gene3D" id="3.40.309.10">
    <property type="entry name" value="Aldehyde Dehydrogenase, Chain A, domain 2"/>
    <property type="match status" value="1"/>
</dbReference>
<dbReference type="GO" id="GO:0004029">
    <property type="term" value="F:aldehyde dehydrogenase (NAD+) activity"/>
    <property type="evidence" value="ECO:0007669"/>
    <property type="project" value="UniProtKB-ARBA"/>
</dbReference>
<evidence type="ECO:0000256" key="4">
    <source>
        <dbReference type="PROSITE-ProRule" id="PRU10007"/>
    </source>
</evidence>
<reference evidence="7 8" key="1">
    <citation type="submission" date="2014-06" db="EMBL/GenBank/DDBJ databases">
        <authorList>
            <person name="Swart Estienne"/>
        </authorList>
    </citation>
    <scope>NUCLEOTIDE SEQUENCE [LARGE SCALE GENOMIC DNA]</scope>
    <source>
        <strain evidence="7 8">130c</strain>
    </source>
</reference>
<dbReference type="PANTHER" id="PTHR11699">
    <property type="entry name" value="ALDEHYDE DEHYDROGENASE-RELATED"/>
    <property type="match status" value="1"/>
</dbReference>
<sequence>MLKNLAIRSFGQKLSAITPRATKLLINGQLVNSSSGETLATYNPATEEKICDVQKACQQDVENAVQAARNAFENGSWRRISAYERSRYINKLADLIEQNLDELIILESMDNGKPVSMARALDFGGVLNTFRYYAGIADKIHGSTIPITGRYNCYTRQEPVGVCASIIPWNFPALMLAWKLAPALAAGCTVVLKPAEQTPLTALRIGELILEAGLPEGVVNIVVGDGPSVGRQLAQHHLVDKVAFTGSTEVGYEIMRSSHVNNLKRITLELGGKSPVIINEDADIDNAVAITQFSTFGNSGQSCVAGQRVFVHEKIYDEFLKRAVQACQSQKVGDPLDVDTEYGPVIDNEQFTKIMKHIETAQKEGGKLLTGGKRIGNKGFFIEPALFADLNDDMTIVKEEVFGPVQQVLKFKTLDEAIQRANNTNYGLGAGIISQDCDVINKFIDNVKAGSIYANCYDANDASTPFGGFKDSGIGRELGERGISQYLETKTVIMKKKLK</sequence>
<dbReference type="EMBL" id="CCKQ01001111">
    <property type="protein sequence ID" value="CDW72210.1"/>
    <property type="molecule type" value="Genomic_DNA"/>
</dbReference>
<dbReference type="InterPro" id="IPR029510">
    <property type="entry name" value="Ald_DH_CS_GLU"/>
</dbReference>
<dbReference type="FunFam" id="3.40.605.10:FF:000011">
    <property type="entry name" value="ALD5p Mitochondrial aldehyde dehydrogenase"/>
    <property type="match status" value="1"/>
</dbReference>
<dbReference type="FunFam" id="3.40.605.10:FF:000026">
    <property type="entry name" value="Aldehyde dehydrogenase, putative"/>
    <property type="match status" value="1"/>
</dbReference>
<dbReference type="OMA" id="TECRTGD"/>
<dbReference type="Gene3D" id="3.40.605.10">
    <property type="entry name" value="Aldehyde Dehydrogenase, Chain A, domain 1"/>
    <property type="match status" value="1"/>
</dbReference>
<dbReference type="GO" id="GO:0019752">
    <property type="term" value="P:carboxylic acid metabolic process"/>
    <property type="evidence" value="ECO:0007669"/>
    <property type="project" value="UniProtKB-ARBA"/>
</dbReference>
<dbReference type="SUPFAM" id="SSF53720">
    <property type="entry name" value="ALDH-like"/>
    <property type="match status" value="1"/>
</dbReference>
<keyword evidence="8" id="KW-1185">Reference proteome</keyword>
<evidence type="ECO:0000256" key="3">
    <source>
        <dbReference type="ARBA" id="ARBA00023027"/>
    </source>
</evidence>
<gene>
    <name evidence="7" type="primary">Contig9138.g9778</name>
    <name evidence="7" type="ORF">STYLEM_1167</name>
</gene>
<name>A0A077ZS59_STYLE</name>
<dbReference type="InParanoid" id="A0A077ZS59"/>
<dbReference type="Pfam" id="PF00171">
    <property type="entry name" value="Aldedh"/>
    <property type="match status" value="1"/>
</dbReference>
<evidence type="ECO:0000256" key="5">
    <source>
        <dbReference type="RuleBase" id="RU003345"/>
    </source>
</evidence>